<protein>
    <submittedName>
        <fullName evidence="5">Esterase, PHB depolymerase family</fullName>
    </submittedName>
</protein>
<dbReference type="PANTHER" id="PTHR43037">
    <property type="entry name" value="UNNAMED PRODUCT-RELATED"/>
    <property type="match status" value="1"/>
</dbReference>
<dbReference type="Gene3D" id="3.40.50.1820">
    <property type="entry name" value="alpha/beta hydrolase"/>
    <property type="match status" value="1"/>
</dbReference>
<feature type="domain" description="Pesticidal crystal protein Cry22Aa Ig-like" evidence="4">
    <location>
        <begin position="359"/>
        <end position="427"/>
    </location>
</feature>
<dbReference type="GO" id="GO:0005576">
    <property type="term" value="C:extracellular region"/>
    <property type="evidence" value="ECO:0007669"/>
    <property type="project" value="InterPro"/>
</dbReference>
<dbReference type="Gene3D" id="2.60.40.10">
    <property type="entry name" value="Immunoglobulins"/>
    <property type="match status" value="1"/>
</dbReference>
<evidence type="ECO:0000256" key="3">
    <source>
        <dbReference type="SAM" id="SignalP"/>
    </source>
</evidence>
<evidence type="ECO:0000313" key="5">
    <source>
        <dbReference type="EMBL" id="AJE20835.1"/>
    </source>
</evidence>
<dbReference type="KEGG" id="acx:Achr_13630"/>
<accession>A0A0C4WN40</accession>
<keyword evidence="6" id="KW-1185">Reference proteome</keyword>
<dbReference type="GO" id="GO:0016787">
    <property type="term" value="F:hydrolase activity"/>
    <property type="evidence" value="ECO:0007669"/>
    <property type="project" value="UniProtKB-KW"/>
</dbReference>
<dbReference type="Pfam" id="PF16403">
    <property type="entry name" value="Bact_surface_Ig-like"/>
    <property type="match status" value="1"/>
</dbReference>
<evidence type="ECO:0000256" key="1">
    <source>
        <dbReference type="ARBA" id="ARBA00022729"/>
    </source>
</evidence>
<dbReference type="InterPro" id="IPR010126">
    <property type="entry name" value="Esterase_phb"/>
</dbReference>
<dbReference type="Pfam" id="PF10503">
    <property type="entry name" value="Esterase_PHB"/>
    <property type="match status" value="1"/>
</dbReference>
<evidence type="ECO:0000313" key="6">
    <source>
        <dbReference type="Proteomes" id="UP000068210"/>
    </source>
</evidence>
<dbReference type="Proteomes" id="UP000068210">
    <property type="component" value="Chromosome"/>
</dbReference>
<evidence type="ECO:0000259" key="4">
    <source>
        <dbReference type="Pfam" id="PF16403"/>
    </source>
</evidence>
<dbReference type="STRING" id="1328314.Achr_13630"/>
<reference evidence="5 6" key="1">
    <citation type="journal article" date="2015" name="PLoS ONE">
        <title>Azotobacter Genomes: The Genome of Azotobacter chroococcum NCIMB 8003 (ATCC 4412).</title>
        <authorList>
            <person name="Robson R.L."/>
            <person name="Jones R."/>
            <person name="Robson R.M."/>
            <person name="Schwartz A."/>
            <person name="Richardson T.H."/>
        </authorList>
    </citation>
    <scope>NUCLEOTIDE SEQUENCE [LARGE SCALE GENOMIC DNA]</scope>
    <source>
        <strain evidence="5 6">NCIMB 8003</strain>
    </source>
</reference>
<sequence>MMPWTWTPRLLALPLLLLPALAAWAGSLESHTLPAADYPGSRERQYQVYLPDVRPEPAPLVMALHGCRMTHDEVLRDWGLTAAADRHGFILVAPFVTDYDEPRNANCWGFWIDGQRHQGRGEAEDLLRIAQAVGARHAVDPARRYIAGLSSGAAMSVVVATTHNEYWAAAASVAGLPYGEDAQAVSFASCPLSSASFHSVEQVAADMRAELDAPYPIPLLVVQNDNDCTVVQSAGRRLRDAHLKVFGTPPFDTPATALAAQGRCFPVFGGDDYGCRREVFTADGNNASRSLVETLFYRGPLETPAADDEDRGHYWIGGEHGRDGPYALRQGPSHPDILWNFFARHPRAGEPADDRPRVTIEGPNPLRLPLGEPFVDPGARASDARDGELAVGVDCSVDSRRVGRYHCTYGTTNRRGKRSEAIRTVLVEDPGVPAATCAIVSASPIAHVFGGRAEAGGWFFSRALASGDRADLGFVLQGLTAVTLHEGAPGEWFVRPPEACSW</sequence>
<dbReference type="PANTHER" id="PTHR43037:SF5">
    <property type="entry name" value="FERULOYL ESTERASE"/>
    <property type="match status" value="1"/>
</dbReference>
<dbReference type="InterPro" id="IPR032179">
    <property type="entry name" value="Cry22Aa_Ig-like"/>
</dbReference>
<dbReference type="EMBL" id="CP010415">
    <property type="protein sequence ID" value="AJE20835.1"/>
    <property type="molecule type" value="Genomic_DNA"/>
</dbReference>
<name>A0A0C4WN40_9GAMM</name>
<dbReference type="SUPFAM" id="SSF53474">
    <property type="entry name" value="alpha/beta-Hydrolases"/>
    <property type="match status" value="1"/>
</dbReference>
<dbReference type="InterPro" id="IPR050955">
    <property type="entry name" value="Plant_Biomass_Hydrol_Est"/>
</dbReference>
<dbReference type="HOGENOM" id="CLU_473157_0_0_6"/>
<proteinExistence type="predicted"/>
<dbReference type="InterPro" id="IPR029058">
    <property type="entry name" value="AB_hydrolase_fold"/>
</dbReference>
<gene>
    <name evidence="5" type="ORF">Achr_13630</name>
</gene>
<organism evidence="5 6">
    <name type="scientific">Azotobacter chroococcum NCIMB 8003</name>
    <dbReference type="NCBI Taxonomy" id="1328314"/>
    <lineage>
        <taxon>Bacteria</taxon>
        <taxon>Pseudomonadati</taxon>
        <taxon>Pseudomonadota</taxon>
        <taxon>Gammaproteobacteria</taxon>
        <taxon>Pseudomonadales</taxon>
        <taxon>Pseudomonadaceae</taxon>
        <taxon>Azotobacter</taxon>
    </lineage>
</organism>
<feature type="signal peptide" evidence="3">
    <location>
        <begin position="1"/>
        <end position="25"/>
    </location>
</feature>
<dbReference type="AlphaFoldDB" id="A0A0C4WN40"/>
<dbReference type="InterPro" id="IPR013783">
    <property type="entry name" value="Ig-like_fold"/>
</dbReference>
<dbReference type="NCBIfam" id="TIGR01840">
    <property type="entry name" value="esterase_phb"/>
    <property type="match status" value="1"/>
</dbReference>
<evidence type="ECO:0000256" key="2">
    <source>
        <dbReference type="ARBA" id="ARBA00022801"/>
    </source>
</evidence>
<keyword evidence="1 3" id="KW-0732">Signal</keyword>
<feature type="chain" id="PRO_5002173235" evidence="3">
    <location>
        <begin position="26"/>
        <end position="502"/>
    </location>
</feature>
<keyword evidence="2" id="KW-0378">Hydrolase</keyword>